<name>A0ABW2D4K5_9ACTN</name>
<sequence>MRPSAAETARTLARGRLPGLVRIGDASPGASSGGPFGDLPVAGIQHATDRLGRPLLLAPAGEELATRLARAEGPVRLSLSVDDVPPRPGAPSLGRVRIVGDLRPVSPAETREAVLEYAGSSADPDLFDVGSDPGDRVAIHRLEPSRVTLSRASSERGGATEIIDPAAYAAAEPDPLHECERDLLHDLADHHRTQLEDYLRRLLDDPRAFAHGPPQAMRLDRYGIVLDLNPGPGSARGERRRWMRLEFARPVAGQHDLAHLLHPILCAHRRCDAEDE</sequence>
<dbReference type="Gene3D" id="3.20.180.10">
    <property type="entry name" value="PNP-oxidase-like"/>
    <property type="match status" value="1"/>
</dbReference>
<organism evidence="1 2">
    <name type="scientific">Glycomyces mayteni</name>
    <dbReference type="NCBI Taxonomy" id="543887"/>
    <lineage>
        <taxon>Bacteria</taxon>
        <taxon>Bacillati</taxon>
        <taxon>Actinomycetota</taxon>
        <taxon>Actinomycetes</taxon>
        <taxon>Glycomycetales</taxon>
        <taxon>Glycomycetaceae</taxon>
        <taxon>Glycomyces</taxon>
    </lineage>
</organism>
<dbReference type="InterPro" id="IPR037119">
    <property type="entry name" value="Haem_oxidase_HugZ-like_sf"/>
</dbReference>
<dbReference type="RefSeq" id="WP_382354373.1">
    <property type="nucleotide sequence ID" value="NZ_JBHMBP010000004.1"/>
</dbReference>
<dbReference type="Proteomes" id="UP001596470">
    <property type="component" value="Unassembled WGS sequence"/>
</dbReference>
<comment type="caution">
    <text evidence="1">The sequence shown here is derived from an EMBL/GenBank/DDBJ whole genome shotgun (WGS) entry which is preliminary data.</text>
</comment>
<evidence type="ECO:0000313" key="1">
    <source>
        <dbReference type="EMBL" id="MFC6956418.1"/>
    </source>
</evidence>
<gene>
    <name evidence="1" type="ORF">ACFQS3_04320</name>
</gene>
<keyword evidence="2" id="KW-1185">Reference proteome</keyword>
<dbReference type="EMBL" id="JBHSYS010000001">
    <property type="protein sequence ID" value="MFC6956418.1"/>
    <property type="molecule type" value="Genomic_DNA"/>
</dbReference>
<proteinExistence type="predicted"/>
<reference evidence="2" key="1">
    <citation type="journal article" date="2019" name="Int. J. Syst. Evol. Microbiol.">
        <title>The Global Catalogue of Microorganisms (GCM) 10K type strain sequencing project: providing services to taxonomists for standard genome sequencing and annotation.</title>
        <authorList>
            <consortium name="The Broad Institute Genomics Platform"/>
            <consortium name="The Broad Institute Genome Sequencing Center for Infectious Disease"/>
            <person name="Wu L."/>
            <person name="Ma J."/>
        </authorList>
    </citation>
    <scope>NUCLEOTIDE SEQUENCE [LARGE SCALE GENOMIC DNA]</scope>
    <source>
        <strain evidence="2">KACC 12634</strain>
    </source>
</reference>
<dbReference type="SUPFAM" id="SSF50475">
    <property type="entry name" value="FMN-binding split barrel"/>
    <property type="match status" value="1"/>
</dbReference>
<accession>A0ABW2D4K5</accession>
<evidence type="ECO:0000313" key="2">
    <source>
        <dbReference type="Proteomes" id="UP001596470"/>
    </source>
</evidence>
<protein>
    <submittedName>
        <fullName evidence="1">DUF2470 domain-containing protein</fullName>
    </submittedName>
</protein>